<feature type="domain" description="ACT" evidence="15">
    <location>
        <begin position="335"/>
        <end position="406"/>
    </location>
</feature>
<keyword evidence="9" id="KW-0520">NAD</keyword>
<dbReference type="CDD" id="cd04901">
    <property type="entry name" value="ACT_3PGDH"/>
    <property type="match status" value="1"/>
</dbReference>
<dbReference type="PANTHER" id="PTHR42789:SF1">
    <property type="entry name" value="D-ISOMER SPECIFIC 2-HYDROXYACID DEHYDROGENASE FAMILY PROTEIN (AFU_ORTHOLOGUE AFUA_6G10090)"/>
    <property type="match status" value="1"/>
</dbReference>
<keyword evidence="10" id="KW-0718">Serine biosynthesis</keyword>
<dbReference type="InterPro" id="IPR006139">
    <property type="entry name" value="D-isomer_2_OHA_DH_cat_dom"/>
</dbReference>
<evidence type="ECO:0000256" key="7">
    <source>
        <dbReference type="ARBA" id="ARBA00022605"/>
    </source>
</evidence>
<evidence type="ECO:0000256" key="4">
    <source>
        <dbReference type="ARBA" id="ARBA00013001"/>
    </source>
</evidence>
<evidence type="ECO:0000256" key="14">
    <source>
        <dbReference type="RuleBase" id="RU003719"/>
    </source>
</evidence>
<evidence type="ECO:0000259" key="15">
    <source>
        <dbReference type="PROSITE" id="PS51671"/>
    </source>
</evidence>
<dbReference type="FunFam" id="3.40.50.720:FF:000041">
    <property type="entry name" value="D-3-phosphoglycerate dehydrogenase"/>
    <property type="match status" value="1"/>
</dbReference>
<dbReference type="EC" id="1.1.1.399" evidence="4"/>
<dbReference type="InterPro" id="IPR050857">
    <property type="entry name" value="D-2-hydroxyacid_DH"/>
</dbReference>
<dbReference type="InterPro" id="IPR002912">
    <property type="entry name" value="ACT_dom"/>
</dbReference>
<keyword evidence="8 14" id="KW-0560">Oxidoreductase</keyword>
<name>A0A7X2D3L9_9PROT</name>
<dbReference type="PROSITE" id="PS00671">
    <property type="entry name" value="D_2_HYDROXYACID_DH_3"/>
    <property type="match status" value="1"/>
</dbReference>
<dbReference type="Proteomes" id="UP000434582">
    <property type="component" value="Unassembled WGS sequence"/>
</dbReference>
<organism evidence="16 17">
    <name type="scientific">Roseospira navarrensis</name>
    <dbReference type="NCBI Taxonomy" id="140058"/>
    <lineage>
        <taxon>Bacteria</taxon>
        <taxon>Pseudomonadati</taxon>
        <taxon>Pseudomonadota</taxon>
        <taxon>Alphaproteobacteria</taxon>
        <taxon>Rhodospirillales</taxon>
        <taxon>Rhodospirillaceae</taxon>
        <taxon>Roseospira</taxon>
    </lineage>
</organism>
<dbReference type="InterPro" id="IPR045865">
    <property type="entry name" value="ACT-like_dom_sf"/>
</dbReference>
<dbReference type="PROSITE" id="PS51671">
    <property type="entry name" value="ACT"/>
    <property type="match status" value="1"/>
</dbReference>
<evidence type="ECO:0000256" key="6">
    <source>
        <dbReference type="ARBA" id="ARBA00021582"/>
    </source>
</evidence>
<dbReference type="Pfam" id="PF22629">
    <property type="entry name" value="ACT_AHAS_ss"/>
    <property type="match status" value="1"/>
</dbReference>
<keyword evidence="17" id="KW-1185">Reference proteome</keyword>
<dbReference type="GO" id="GO:0004617">
    <property type="term" value="F:phosphoglycerate dehydrogenase activity"/>
    <property type="evidence" value="ECO:0007669"/>
    <property type="project" value="UniProtKB-EC"/>
</dbReference>
<sequence length="406" mass="43567">MPKDRINVLLLENVHENAVALFERHGYTSVRHLKTALSGDALKDALAETHILGIRSRSQVTDEVLEAAEKLMAIGCFSIGTDQVSLKAAKMRGIPVFNAPYSNTRSVAELVLAEIICLFRGTFEKSWSAHEGGWMKSAEGSHEVRGKTLGIVGYGHIGSQLSIMAEAMGLKVVFYDIVEKLALGNASSLPSLDALLETSDVVSLHVPSSPTTRDMIGERELALMKPGSLLINAARGEVVDIDALAASLRRGHLRGAAVDVFPKEPKGGNDTFESPLRGLRNVILTPHVGGSTEEAQANIGAEVAEKLVKYSDNGSTAGAVNFVEVALPENDDVSRFMHIHRNVPGVLSAINEIFATRGMNISGEYLRTDGDIGYVVVDIDAHIEAGMGIRKALAAIPGTIRTRFLL</sequence>
<dbReference type="NCBIfam" id="NF008759">
    <property type="entry name" value="PRK11790.1"/>
    <property type="match status" value="1"/>
</dbReference>
<dbReference type="GO" id="GO:0006564">
    <property type="term" value="P:L-serine biosynthetic process"/>
    <property type="evidence" value="ECO:0007669"/>
    <property type="project" value="UniProtKB-KW"/>
</dbReference>
<accession>A0A7X2D3L9</accession>
<dbReference type="InterPro" id="IPR029753">
    <property type="entry name" value="D-isomer_DH_CS"/>
</dbReference>
<evidence type="ECO:0000256" key="11">
    <source>
        <dbReference type="ARBA" id="ARBA00030455"/>
    </source>
</evidence>
<dbReference type="OrthoDB" id="9793626at2"/>
<proteinExistence type="inferred from homology"/>
<dbReference type="CDD" id="cd12176">
    <property type="entry name" value="PGDH_3"/>
    <property type="match status" value="1"/>
</dbReference>
<dbReference type="SUPFAM" id="SSF55021">
    <property type="entry name" value="ACT-like"/>
    <property type="match status" value="1"/>
</dbReference>
<gene>
    <name evidence="16" type="primary">serA</name>
    <name evidence="16" type="ORF">GHC57_10300</name>
</gene>
<comment type="pathway">
    <text evidence="2">Amino-acid biosynthesis; L-serine biosynthesis; L-serine from 3-phospho-D-glycerate: step 1/3.</text>
</comment>
<dbReference type="PROSITE" id="PS00670">
    <property type="entry name" value="D_2_HYDROXYACID_DH_2"/>
    <property type="match status" value="1"/>
</dbReference>
<dbReference type="Gene3D" id="3.40.50.720">
    <property type="entry name" value="NAD(P)-binding Rossmann-like Domain"/>
    <property type="match status" value="2"/>
</dbReference>
<reference evidence="16 17" key="1">
    <citation type="submission" date="2019-10" db="EMBL/GenBank/DDBJ databases">
        <title>Draft whole-genome sequence of the purple nonsulfur photosynthetic bacterium Roseospira navarrensis DSM 15114.</title>
        <authorList>
            <person name="Kyndt J.A."/>
            <person name="Meyer T.E."/>
        </authorList>
    </citation>
    <scope>NUCLEOTIDE SEQUENCE [LARGE SCALE GENOMIC DNA]</scope>
    <source>
        <strain evidence="16 17">DSM 15114</strain>
    </source>
</reference>
<evidence type="ECO:0000256" key="5">
    <source>
        <dbReference type="ARBA" id="ARBA00013143"/>
    </source>
</evidence>
<dbReference type="AlphaFoldDB" id="A0A7X2D3L9"/>
<dbReference type="Gene3D" id="3.30.70.260">
    <property type="match status" value="1"/>
</dbReference>
<comment type="caution">
    <text evidence="16">The sequence shown here is derived from an EMBL/GenBank/DDBJ whole genome shotgun (WGS) entry which is preliminary data.</text>
</comment>
<dbReference type="UniPathway" id="UPA00135">
    <property type="reaction ID" value="UER00196"/>
</dbReference>
<comment type="catalytic activity">
    <reaction evidence="13">
        <text>(2R)-3-phosphoglycerate + NAD(+) = 3-phosphooxypyruvate + NADH + H(+)</text>
        <dbReference type="Rhea" id="RHEA:12641"/>
        <dbReference type="ChEBI" id="CHEBI:15378"/>
        <dbReference type="ChEBI" id="CHEBI:18110"/>
        <dbReference type="ChEBI" id="CHEBI:57540"/>
        <dbReference type="ChEBI" id="CHEBI:57945"/>
        <dbReference type="ChEBI" id="CHEBI:58272"/>
        <dbReference type="EC" id="1.1.1.95"/>
    </reaction>
</comment>
<dbReference type="InterPro" id="IPR054480">
    <property type="entry name" value="AHAS_small-like_ACT"/>
</dbReference>
<keyword evidence="7" id="KW-0028">Amino-acid biosynthesis</keyword>
<dbReference type="InterPro" id="IPR029752">
    <property type="entry name" value="D-isomer_DH_CS1"/>
</dbReference>
<evidence type="ECO:0000256" key="2">
    <source>
        <dbReference type="ARBA" id="ARBA00005216"/>
    </source>
</evidence>
<dbReference type="InterPro" id="IPR036291">
    <property type="entry name" value="NAD(P)-bd_dom_sf"/>
</dbReference>
<evidence type="ECO:0000256" key="1">
    <source>
        <dbReference type="ARBA" id="ARBA00003800"/>
    </source>
</evidence>
<dbReference type="GO" id="GO:0051287">
    <property type="term" value="F:NAD binding"/>
    <property type="evidence" value="ECO:0007669"/>
    <property type="project" value="InterPro"/>
</dbReference>
<dbReference type="EC" id="1.1.1.95" evidence="5"/>
<dbReference type="InterPro" id="IPR006140">
    <property type="entry name" value="D-isomer_DH_NAD-bd"/>
</dbReference>
<evidence type="ECO:0000313" key="16">
    <source>
        <dbReference type="EMBL" id="MQX36906.1"/>
    </source>
</evidence>
<dbReference type="Pfam" id="PF00389">
    <property type="entry name" value="2-Hacid_dh"/>
    <property type="match status" value="1"/>
</dbReference>
<evidence type="ECO:0000256" key="12">
    <source>
        <dbReference type="ARBA" id="ARBA00048126"/>
    </source>
</evidence>
<dbReference type="EMBL" id="WIVE01000028">
    <property type="protein sequence ID" value="MQX36906.1"/>
    <property type="molecule type" value="Genomic_DNA"/>
</dbReference>
<dbReference type="Pfam" id="PF02826">
    <property type="entry name" value="2-Hacid_dh_C"/>
    <property type="match status" value="1"/>
</dbReference>
<evidence type="ECO:0000313" key="17">
    <source>
        <dbReference type="Proteomes" id="UP000434582"/>
    </source>
</evidence>
<dbReference type="SUPFAM" id="SSF52283">
    <property type="entry name" value="Formate/glycerate dehydrogenase catalytic domain-like"/>
    <property type="match status" value="1"/>
</dbReference>
<evidence type="ECO:0000256" key="3">
    <source>
        <dbReference type="ARBA" id="ARBA00005854"/>
    </source>
</evidence>
<dbReference type="SUPFAM" id="SSF51735">
    <property type="entry name" value="NAD(P)-binding Rossmann-fold domains"/>
    <property type="match status" value="1"/>
</dbReference>
<evidence type="ECO:0000256" key="10">
    <source>
        <dbReference type="ARBA" id="ARBA00023299"/>
    </source>
</evidence>
<evidence type="ECO:0000256" key="9">
    <source>
        <dbReference type="ARBA" id="ARBA00023027"/>
    </source>
</evidence>
<evidence type="ECO:0000256" key="8">
    <source>
        <dbReference type="ARBA" id="ARBA00023002"/>
    </source>
</evidence>
<comment type="catalytic activity">
    <reaction evidence="12">
        <text>(R)-2-hydroxyglutarate + NAD(+) = 2-oxoglutarate + NADH + H(+)</text>
        <dbReference type="Rhea" id="RHEA:49612"/>
        <dbReference type="ChEBI" id="CHEBI:15378"/>
        <dbReference type="ChEBI" id="CHEBI:15801"/>
        <dbReference type="ChEBI" id="CHEBI:16810"/>
        <dbReference type="ChEBI" id="CHEBI:57540"/>
        <dbReference type="ChEBI" id="CHEBI:57945"/>
        <dbReference type="EC" id="1.1.1.399"/>
    </reaction>
</comment>
<evidence type="ECO:0000256" key="13">
    <source>
        <dbReference type="ARBA" id="ARBA00048731"/>
    </source>
</evidence>
<dbReference type="GO" id="GO:0047545">
    <property type="term" value="F:(S)-2-hydroxyglutarate dehydrogenase activity"/>
    <property type="evidence" value="ECO:0007669"/>
    <property type="project" value="UniProtKB-ARBA"/>
</dbReference>
<comment type="similarity">
    <text evidence="3 14">Belongs to the D-isomer specific 2-hydroxyacid dehydrogenase family.</text>
</comment>
<dbReference type="PROSITE" id="PS00065">
    <property type="entry name" value="D_2_HYDROXYACID_DH_1"/>
    <property type="match status" value="1"/>
</dbReference>
<comment type="function">
    <text evidence="1">Catalyzes the reversible oxidation of 3-phospho-D-glycerate to 3-phosphonooxypyruvate, the first step of the phosphorylated L-serine biosynthesis pathway. Also catalyzes the reversible oxidation of 2-hydroxyglutarate to 2-oxoglutarate.</text>
</comment>
<dbReference type="PANTHER" id="PTHR42789">
    <property type="entry name" value="D-ISOMER SPECIFIC 2-HYDROXYACID DEHYDROGENASE FAMILY PROTEIN (AFU_ORTHOLOGUE AFUA_6G10090)"/>
    <property type="match status" value="1"/>
</dbReference>
<protein>
    <recommendedName>
        <fullName evidence="6">D-3-phosphoglycerate dehydrogenase</fullName>
        <ecNumber evidence="4">1.1.1.399</ecNumber>
        <ecNumber evidence="5">1.1.1.95</ecNumber>
    </recommendedName>
    <alternativeName>
        <fullName evidence="11">2-oxoglutarate reductase</fullName>
    </alternativeName>
</protein>